<evidence type="ECO:0000313" key="14">
    <source>
        <dbReference type="EMBL" id="MFB5190811.1"/>
    </source>
</evidence>
<dbReference type="InterPro" id="IPR002314">
    <property type="entry name" value="aa-tRNA-synt_IIb"/>
</dbReference>
<evidence type="ECO:0000259" key="13">
    <source>
        <dbReference type="PROSITE" id="PS50862"/>
    </source>
</evidence>
<evidence type="ECO:0000256" key="6">
    <source>
        <dbReference type="ARBA" id="ARBA00022598"/>
    </source>
</evidence>
<dbReference type="InterPro" id="IPR006195">
    <property type="entry name" value="aa-tRNA-synth_II"/>
</dbReference>
<dbReference type="InterPro" id="IPR036621">
    <property type="entry name" value="Anticodon-bd_dom_sf"/>
</dbReference>
<keyword evidence="10" id="KW-0030">Aminoacyl-tRNA synthetase</keyword>
<evidence type="ECO:0000256" key="7">
    <source>
        <dbReference type="ARBA" id="ARBA00022741"/>
    </source>
</evidence>
<organism evidence="14 15">
    <name type="scientific">Alicyclobacillus fastidiosus</name>
    <dbReference type="NCBI Taxonomy" id="392011"/>
    <lineage>
        <taxon>Bacteria</taxon>
        <taxon>Bacillati</taxon>
        <taxon>Bacillota</taxon>
        <taxon>Bacilli</taxon>
        <taxon>Bacillales</taxon>
        <taxon>Alicyclobacillaceae</taxon>
        <taxon>Alicyclobacillus</taxon>
    </lineage>
</organism>
<dbReference type="InterPro" id="IPR033730">
    <property type="entry name" value="ProRS_core_prok"/>
</dbReference>
<dbReference type="Proteomes" id="UP001579974">
    <property type="component" value="Unassembled WGS sequence"/>
</dbReference>
<comment type="subunit">
    <text evidence="2">Homodimer.</text>
</comment>
<dbReference type="Pfam" id="PF03129">
    <property type="entry name" value="HGTP_anticodon"/>
    <property type="match status" value="1"/>
</dbReference>
<dbReference type="SUPFAM" id="SSF55681">
    <property type="entry name" value="Class II aaRS and biotin synthetases"/>
    <property type="match status" value="1"/>
</dbReference>
<dbReference type="GO" id="GO:0004827">
    <property type="term" value="F:proline-tRNA ligase activity"/>
    <property type="evidence" value="ECO:0007669"/>
    <property type="project" value="UniProtKB-EC"/>
</dbReference>
<proteinExistence type="predicted"/>
<dbReference type="SUPFAM" id="SSF52954">
    <property type="entry name" value="Class II aaRS ABD-related"/>
    <property type="match status" value="1"/>
</dbReference>
<comment type="subcellular location">
    <subcellularLocation>
        <location evidence="1">Cytoplasm</location>
    </subcellularLocation>
</comment>
<keyword evidence="15" id="KW-1185">Reference proteome</keyword>
<comment type="catalytic activity">
    <reaction evidence="11">
        <text>tRNA(Pro) + L-proline + ATP = L-prolyl-tRNA(Pro) + AMP + diphosphate</text>
        <dbReference type="Rhea" id="RHEA:14305"/>
        <dbReference type="Rhea" id="RHEA-COMP:9700"/>
        <dbReference type="Rhea" id="RHEA-COMP:9702"/>
        <dbReference type="ChEBI" id="CHEBI:30616"/>
        <dbReference type="ChEBI" id="CHEBI:33019"/>
        <dbReference type="ChEBI" id="CHEBI:60039"/>
        <dbReference type="ChEBI" id="CHEBI:78442"/>
        <dbReference type="ChEBI" id="CHEBI:78532"/>
        <dbReference type="ChEBI" id="CHEBI:456215"/>
        <dbReference type="EC" id="6.1.1.15"/>
    </reaction>
</comment>
<dbReference type="EMBL" id="JBDXSU010000007">
    <property type="protein sequence ID" value="MFB5190811.1"/>
    <property type="molecule type" value="Genomic_DNA"/>
</dbReference>
<evidence type="ECO:0000256" key="10">
    <source>
        <dbReference type="ARBA" id="ARBA00023146"/>
    </source>
</evidence>
<accession>A0ABV5AF39</accession>
<evidence type="ECO:0000256" key="1">
    <source>
        <dbReference type="ARBA" id="ARBA00004496"/>
    </source>
</evidence>
<evidence type="ECO:0000256" key="4">
    <source>
        <dbReference type="ARBA" id="ARBA00019110"/>
    </source>
</evidence>
<dbReference type="Gene3D" id="3.40.50.800">
    <property type="entry name" value="Anticodon-binding domain"/>
    <property type="match status" value="1"/>
</dbReference>
<sequence>MSRAVAETWSIGARPGCTSLVNPPLELTMMSRPEAFRYHKAPIRPLFDEGRIGFERCPPVDGERRWYREFNLALLIGRGFFVYLEEGMDMKLSSLLFKTDRNVPTDAELSSHQLLLRAGYIRRVSAGIYSYGPLATRVLHKIGAIARDEMNQIGGQEVLLPVVQPAGIWEESGRLSSIGEDLTRFKDRTDGEMVLAMTHEEAATDLFRSLVQSYRELPLTIYQIQMKFRDELRPRGGLIRLREFLMKDAYSFHLTDDDLDRHYQEVLQAYHRFFQRCGLDILAVESDTGMMGGGVAHEFMFLCDAGEDTLFVCPQCDYAANREVAIADKGAYCLRASADGEGVHGTIHLSFYRCAEMVVAAITPSTLGVNETKLQKLLGRGDVVRMDEVSGQRAVAKTRSGGVRVVIDDALGLDSPWTEAFADLDLAVSRDCAEVGDITSVRAGMPCPNCGGGLCEVRGIEAANTFKLGTKYSDTMNAVVTDAGGRAREVSMGCYGIGIARVMACILEQHHDDQGMVWPKSVAPYGAHIIPVGAEPSVIAAAGAVYRAIGAENALYDDRDLHPGSKFTDADLLGMPTRITVSRRSLAAGGVEVKDRKTGAVQIVSVTDLHGLMKLIE</sequence>
<dbReference type="RefSeq" id="WP_275474421.1">
    <property type="nucleotide sequence ID" value="NZ_CP162940.1"/>
</dbReference>
<dbReference type="PROSITE" id="PS50862">
    <property type="entry name" value="AA_TRNA_LIGASE_II"/>
    <property type="match status" value="1"/>
</dbReference>
<dbReference type="InterPro" id="IPR002316">
    <property type="entry name" value="Pro-tRNA-ligase_IIa"/>
</dbReference>
<dbReference type="PRINTS" id="PR01046">
    <property type="entry name" value="TRNASYNTHPRO"/>
</dbReference>
<dbReference type="CDD" id="cd00861">
    <property type="entry name" value="ProRS_anticodon_short"/>
    <property type="match status" value="1"/>
</dbReference>
<keyword evidence="9" id="KW-0648">Protein biosynthesis</keyword>
<evidence type="ECO:0000256" key="11">
    <source>
        <dbReference type="ARBA" id="ARBA00047671"/>
    </source>
</evidence>
<evidence type="ECO:0000313" key="15">
    <source>
        <dbReference type="Proteomes" id="UP001579974"/>
    </source>
</evidence>
<feature type="domain" description="Aminoacyl-transfer RNA synthetases class-II family profile" evidence="13">
    <location>
        <begin position="122"/>
        <end position="519"/>
    </location>
</feature>
<evidence type="ECO:0000256" key="3">
    <source>
        <dbReference type="ARBA" id="ARBA00012831"/>
    </source>
</evidence>
<dbReference type="NCBIfam" id="TIGR00409">
    <property type="entry name" value="proS_fam_II"/>
    <property type="match status" value="1"/>
</dbReference>
<name>A0ABV5AF39_9BACL</name>
<evidence type="ECO:0000256" key="9">
    <source>
        <dbReference type="ARBA" id="ARBA00022917"/>
    </source>
</evidence>
<dbReference type="CDD" id="cd00779">
    <property type="entry name" value="ProRS_core_prok"/>
    <property type="match status" value="1"/>
</dbReference>
<gene>
    <name evidence="14" type="primary">proS</name>
    <name evidence="14" type="ORF">KKP3000_004297</name>
</gene>
<keyword evidence="6 14" id="KW-0436">Ligase</keyword>
<protein>
    <recommendedName>
        <fullName evidence="4 12">Proline--tRNA ligase</fullName>
        <ecNumber evidence="3 12">6.1.1.15</ecNumber>
    </recommendedName>
</protein>
<dbReference type="Gene3D" id="3.30.930.10">
    <property type="entry name" value="Bira Bifunctional Protein, Domain 2"/>
    <property type="match status" value="2"/>
</dbReference>
<comment type="caution">
    <text evidence="14">The sequence shown here is derived from an EMBL/GenBank/DDBJ whole genome shotgun (WGS) entry which is preliminary data.</text>
</comment>
<reference evidence="14 15" key="1">
    <citation type="journal article" date="2024" name="Int. J. Mol. Sci.">
        <title>Exploration of Alicyclobacillus spp. Genome in Search of Antibiotic Resistance.</title>
        <authorList>
            <person name="Bucka-Kolendo J."/>
            <person name="Kiousi D.E."/>
            <person name="Dekowska A."/>
            <person name="Mikolajczuk-Szczyrba A."/>
            <person name="Karadedos D.M."/>
            <person name="Michael P."/>
            <person name="Galanis A."/>
            <person name="Sokolowska B."/>
        </authorList>
    </citation>
    <scope>NUCLEOTIDE SEQUENCE [LARGE SCALE GENOMIC DNA]</scope>
    <source>
        <strain evidence="14 15">KKP 3000</strain>
    </source>
</reference>
<evidence type="ECO:0000256" key="12">
    <source>
        <dbReference type="NCBIfam" id="TIGR00409"/>
    </source>
</evidence>
<evidence type="ECO:0000256" key="8">
    <source>
        <dbReference type="ARBA" id="ARBA00022840"/>
    </source>
</evidence>
<dbReference type="PANTHER" id="PTHR42753:SF2">
    <property type="entry name" value="PROLINE--TRNA LIGASE"/>
    <property type="match status" value="1"/>
</dbReference>
<keyword evidence="8" id="KW-0067">ATP-binding</keyword>
<dbReference type="InterPro" id="IPR004154">
    <property type="entry name" value="Anticodon-bd"/>
</dbReference>
<dbReference type="InterPro" id="IPR045864">
    <property type="entry name" value="aa-tRNA-synth_II/BPL/LPL"/>
</dbReference>
<dbReference type="InterPro" id="IPR004500">
    <property type="entry name" value="Pro-tRNA-synth_IIa_bac-type"/>
</dbReference>
<keyword evidence="7" id="KW-0547">Nucleotide-binding</keyword>
<evidence type="ECO:0000256" key="2">
    <source>
        <dbReference type="ARBA" id="ARBA00011738"/>
    </source>
</evidence>
<evidence type="ECO:0000256" key="5">
    <source>
        <dbReference type="ARBA" id="ARBA00022490"/>
    </source>
</evidence>
<keyword evidence="5" id="KW-0963">Cytoplasm</keyword>
<dbReference type="InterPro" id="IPR050062">
    <property type="entry name" value="Pro-tRNA_synthetase"/>
</dbReference>
<dbReference type="InterPro" id="IPR044140">
    <property type="entry name" value="ProRS_anticodon_short"/>
</dbReference>
<dbReference type="EC" id="6.1.1.15" evidence="3 12"/>
<dbReference type="Pfam" id="PF00587">
    <property type="entry name" value="tRNA-synt_2b"/>
    <property type="match status" value="1"/>
</dbReference>
<dbReference type="PANTHER" id="PTHR42753">
    <property type="entry name" value="MITOCHONDRIAL RIBOSOME PROTEIN L39/PROLYL-TRNA LIGASE FAMILY MEMBER"/>
    <property type="match status" value="1"/>
</dbReference>